<protein>
    <submittedName>
        <fullName evidence="1">Uncharacterized protein</fullName>
    </submittedName>
</protein>
<evidence type="ECO:0000313" key="1">
    <source>
        <dbReference type="EMBL" id="JAI06127.1"/>
    </source>
</evidence>
<dbReference type="AlphaFoldDB" id="A0A0E9XUN1"/>
<organism evidence="1">
    <name type="scientific">Anguilla anguilla</name>
    <name type="common">European freshwater eel</name>
    <name type="synonym">Muraena anguilla</name>
    <dbReference type="NCBI Taxonomy" id="7936"/>
    <lineage>
        <taxon>Eukaryota</taxon>
        <taxon>Metazoa</taxon>
        <taxon>Chordata</taxon>
        <taxon>Craniata</taxon>
        <taxon>Vertebrata</taxon>
        <taxon>Euteleostomi</taxon>
        <taxon>Actinopterygii</taxon>
        <taxon>Neopterygii</taxon>
        <taxon>Teleostei</taxon>
        <taxon>Anguilliformes</taxon>
        <taxon>Anguillidae</taxon>
        <taxon>Anguilla</taxon>
    </lineage>
</organism>
<reference evidence="1" key="1">
    <citation type="submission" date="2014-11" db="EMBL/GenBank/DDBJ databases">
        <authorList>
            <person name="Amaro Gonzalez C."/>
        </authorList>
    </citation>
    <scope>NUCLEOTIDE SEQUENCE</scope>
</reference>
<name>A0A0E9XUN1_ANGAN</name>
<sequence>MQSLISNCSFIQCLNKWKDVI</sequence>
<dbReference type="EMBL" id="GBXM01002451">
    <property type="protein sequence ID" value="JAI06127.1"/>
    <property type="molecule type" value="Transcribed_RNA"/>
</dbReference>
<proteinExistence type="predicted"/>
<accession>A0A0E9XUN1</accession>
<reference evidence="1" key="2">
    <citation type="journal article" date="2015" name="Fish Shellfish Immunol.">
        <title>Early steps in the European eel (Anguilla anguilla)-Vibrio vulnificus interaction in the gills: Role of the RtxA13 toxin.</title>
        <authorList>
            <person name="Callol A."/>
            <person name="Pajuelo D."/>
            <person name="Ebbesson L."/>
            <person name="Teles M."/>
            <person name="MacKenzie S."/>
            <person name="Amaro C."/>
        </authorList>
    </citation>
    <scope>NUCLEOTIDE SEQUENCE</scope>
</reference>